<dbReference type="Proteomes" id="UP000306918">
    <property type="component" value="Unassembled WGS sequence"/>
</dbReference>
<feature type="signal peptide" evidence="1">
    <location>
        <begin position="1"/>
        <end position="20"/>
    </location>
</feature>
<gene>
    <name evidence="2" type="ORF">FAM09_12535</name>
</gene>
<evidence type="ECO:0000313" key="3">
    <source>
        <dbReference type="Proteomes" id="UP000306918"/>
    </source>
</evidence>
<dbReference type="AlphaFoldDB" id="A0A4S8I0Z2"/>
<dbReference type="RefSeq" id="WP_136577464.1">
    <property type="nucleotide sequence ID" value="NZ_STFF01000003.1"/>
</dbReference>
<feature type="chain" id="PRO_5020362916" description="DUF2541 family protein" evidence="1">
    <location>
        <begin position="21"/>
        <end position="137"/>
    </location>
</feature>
<accession>A0A4S8I0Z2</accession>
<reference evidence="2 3" key="1">
    <citation type="submission" date="2019-04" db="EMBL/GenBank/DDBJ databases">
        <title>Niastella caeni sp. nov., isolated from activated sludge.</title>
        <authorList>
            <person name="Sheng M."/>
        </authorList>
    </citation>
    <scope>NUCLEOTIDE SEQUENCE [LARGE SCALE GENOMIC DNA]</scope>
    <source>
        <strain evidence="2 3">HX-2-15</strain>
    </source>
</reference>
<evidence type="ECO:0008006" key="4">
    <source>
        <dbReference type="Google" id="ProtNLM"/>
    </source>
</evidence>
<evidence type="ECO:0000256" key="1">
    <source>
        <dbReference type="SAM" id="SignalP"/>
    </source>
</evidence>
<dbReference type="OrthoDB" id="674046at2"/>
<evidence type="ECO:0000313" key="2">
    <source>
        <dbReference type="EMBL" id="THU39332.1"/>
    </source>
</evidence>
<comment type="caution">
    <text evidence="2">The sequence shown here is derived from an EMBL/GenBank/DDBJ whole genome shotgun (WGS) entry which is preliminary data.</text>
</comment>
<proteinExistence type="predicted"/>
<organism evidence="2 3">
    <name type="scientific">Niastella caeni</name>
    <dbReference type="NCBI Taxonomy" id="2569763"/>
    <lineage>
        <taxon>Bacteria</taxon>
        <taxon>Pseudomonadati</taxon>
        <taxon>Bacteroidota</taxon>
        <taxon>Chitinophagia</taxon>
        <taxon>Chitinophagales</taxon>
        <taxon>Chitinophagaceae</taxon>
        <taxon>Niastella</taxon>
    </lineage>
</organism>
<name>A0A4S8I0Z2_9BACT</name>
<keyword evidence="3" id="KW-1185">Reference proteome</keyword>
<protein>
    <recommendedName>
        <fullName evidence="4">DUF2541 family protein</fullName>
    </recommendedName>
</protein>
<keyword evidence="1" id="KW-0732">Signal</keyword>
<sequence length="137" mass="15375">MKRMILFLMSTFLTVSVLQAQKPEVITKDKAGWQKIGDAKVDFKTDRDKFIIIGKDKFKSLKVKAKDAPVVIESMQVEYEGDVKEEIALASELKAATESKVIELKNSYSGIKNVTFVYRTVPSSGVTKAEIELWGLK</sequence>
<dbReference type="EMBL" id="STFF01000003">
    <property type="protein sequence ID" value="THU39332.1"/>
    <property type="molecule type" value="Genomic_DNA"/>
</dbReference>